<sequence>MRNILAGAATHHKDRPMSNKYPFVEDTLGKKLEAGTGLSVYCLTCKRTAVLDVGELVKRLGPDHGCFHWDLVKVIFCHECRVAGRDDRKLQFTNHAMTPEQRKTWRPCP</sequence>
<proteinExistence type="predicted"/>
<reference evidence="1 2" key="1">
    <citation type="submission" date="2023-08" db="EMBL/GenBank/DDBJ databases">
        <title>Implementing the SeqCode for naming new Mesorhizobium species isolated from Vachellia karroo root nodules.</title>
        <authorList>
            <person name="Van Lill M."/>
        </authorList>
    </citation>
    <scope>NUCLEOTIDE SEQUENCE [LARGE SCALE GENOMIC DNA]</scope>
    <source>
        <strain evidence="1 2">MSK 1335</strain>
    </source>
</reference>
<keyword evidence="2" id="KW-1185">Reference proteome</keyword>
<protein>
    <submittedName>
        <fullName evidence="1">Uncharacterized protein</fullName>
    </submittedName>
</protein>
<evidence type="ECO:0000313" key="2">
    <source>
        <dbReference type="Proteomes" id="UP001276840"/>
    </source>
</evidence>
<gene>
    <name evidence="1" type="ORF">RFM68_04990</name>
</gene>
<comment type="caution">
    <text evidence="1">The sequence shown here is derived from an EMBL/GenBank/DDBJ whole genome shotgun (WGS) entry which is preliminary data.</text>
</comment>
<organism evidence="1 2">
    <name type="scientific">Mesorhizobium montanum</name>
    <dbReference type="NCBI Taxonomy" id="3072323"/>
    <lineage>
        <taxon>Bacteria</taxon>
        <taxon>Pseudomonadati</taxon>
        <taxon>Pseudomonadota</taxon>
        <taxon>Alphaproteobacteria</taxon>
        <taxon>Hyphomicrobiales</taxon>
        <taxon>Phyllobacteriaceae</taxon>
        <taxon>Mesorhizobium</taxon>
    </lineage>
</organism>
<dbReference type="EMBL" id="JAVIJF010000003">
    <property type="protein sequence ID" value="MDX8523855.1"/>
    <property type="molecule type" value="Genomic_DNA"/>
</dbReference>
<accession>A0ABU4ZFT5</accession>
<name>A0ABU4ZFT5_9HYPH</name>
<dbReference type="Proteomes" id="UP001276840">
    <property type="component" value="Unassembled WGS sequence"/>
</dbReference>
<evidence type="ECO:0000313" key="1">
    <source>
        <dbReference type="EMBL" id="MDX8523855.1"/>
    </source>
</evidence>